<sequence length="188" mass="20589">MSIETLIAEYGLAAVFLGAGIEGETMVLAGGLFAHEGMLSLPGAMIAAACGSFVADQLFFAAGRRFRSHRWVQRAQKKPAFAKALTTLERYPVGFIFAFRFLYGLRTVSPIAIGTTHVRTRQFLWINAVAAAVWGALFTSLGYVFGTGIAELLGRYRPHGRQWLWVAGAAVLLGGAFAAFRWWRSRRA</sequence>
<comment type="caution">
    <text evidence="3">The sequence shown here is derived from an EMBL/GenBank/DDBJ whole genome shotgun (WGS) entry which is preliminary data.</text>
</comment>
<dbReference type="PANTHER" id="PTHR42709:SF2">
    <property type="entry name" value="INNER MEMBRANE PROTEIN YOHD"/>
    <property type="match status" value="1"/>
</dbReference>
<dbReference type="OrthoDB" id="948134at2"/>
<reference evidence="3 4" key="1">
    <citation type="submission" date="2015-01" db="EMBL/GenBank/DDBJ databases">
        <title>Genome of Sphingomonas taxi strain 30a.</title>
        <authorList>
            <person name="Eevers N."/>
            <person name="Van Hamme J."/>
            <person name="Bottos E."/>
            <person name="Weyens N."/>
            <person name="Vangronsveld J."/>
        </authorList>
    </citation>
    <scope>NUCLEOTIDE SEQUENCE [LARGE SCALE GENOMIC DNA]</scope>
    <source>
        <strain evidence="3 4">30a</strain>
    </source>
</reference>
<feature type="domain" description="VTT" evidence="2">
    <location>
        <begin position="23"/>
        <end position="143"/>
    </location>
</feature>
<dbReference type="RefSeq" id="WP_043060919.1">
    <property type="nucleotide sequence ID" value="NZ_QDFS01000001.1"/>
</dbReference>
<gene>
    <name evidence="3" type="ORF">SR41_13705</name>
</gene>
<keyword evidence="1" id="KW-1133">Transmembrane helix</keyword>
<evidence type="ECO:0000256" key="1">
    <source>
        <dbReference type="SAM" id="Phobius"/>
    </source>
</evidence>
<dbReference type="AlphaFoldDB" id="A0A0D1KQ96"/>
<dbReference type="InterPro" id="IPR032816">
    <property type="entry name" value="VTT_dom"/>
</dbReference>
<dbReference type="EMBL" id="JXTP01000073">
    <property type="protein sequence ID" value="KIU26599.1"/>
    <property type="molecule type" value="Genomic_DNA"/>
</dbReference>
<feature type="transmembrane region" description="Helical" evidence="1">
    <location>
        <begin position="12"/>
        <end position="33"/>
    </location>
</feature>
<dbReference type="InterPro" id="IPR051311">
    <property type="entry name" value="DedA_domain"/>
</dbReference>
<dbReference type="GO" id="GO:0005886">
    <property type="term" value="C:plasma membrane"/>
    <property type="evidence" value="ECO:0007669"/>
    <property type="project" value="TreeGrafter"/>
</dbReference>
<evidence type="ECO:0000259" key="2">
    <source>
        <dbReference type="Pfam" id="PF09335"/>
    </source>
</evidence>
<accession>A0A0D1KQ96</accession>
<evidence type="ECO:0000313" key="4">
    <source>
        <dbReference type="Proteomes" id="UP000033203"/>
    </source>
</evidence>
<feature type="transmembrane region" description="Helical" evidence="1">
    <location>
        <begin position="39"/>
        <end position="60"/>
    </location>
</feature>
<feature type="transmembrane region" description="Helical" evidence="1">
    <location>
        <begin position="163"/>
        <end position="183"/>
    </location>
</feature>
<dbReference type="Proteomes" id="UP000033203">
    <property type="component" value="Unassembled WGS sequence"/>
</dbReference>
<protein>
    <submittedName>
        <fullName evidence="3">Membrane protein</fullName>
    </submittedName>
</protein>
<feature type="transmembrane region" description="Helical" evidence="1">
    <location>
        <begin position="123"/>
        <end position="143"/>
    </location>
</feature>
<organism evidence="3 4">
    <name type="scientific">Sphingomonas melonis</name>
    <dbReference type="NCBI Taxonomy" id="152682"/>
    <lineage>
        <taxon>Bacteria</taxon>
        <taxon>Pseudomonadati</taxon>
        <taxon>Pseudomonadota</taxon>
        <taxon>Alphaproteobacteria</taxon>
        <taxon>Sphingomonadales</taxon>
        <taxon>Sphingomonadaceae</taxon>
        <taxon>Sphingomonas</taxon>
    </lineage>
</organism>
<keyword evidence="1" id="KW-0472">Membrane</keyword>
<keyword evidence="1" id="KW-0812">Transmembrane</keyword>
<dbReference type="Pfam" id="PF09335">
    <property type="entry name" value="VTT_dom"/>
    <property type="match status" value="1"/>
</dbReference>
<name>A0A0D1KQ96_9SPHN</name>
<dbReference type="PATRIC" id="fig|1549858.7.peg.3472"/>
<proteinExistence type="predicted"/>
<dbReference type="PANTHER" id="PTHR42709">
    <property type="entry name" value="ALKALINE PHOSPHATASE LIKE PROTEIN"/>
    <property type="match status" value="1"/>
</dbReference>
<evidence type="ECO:0000313" key="3">
    <source>
        <dbReference type="EMBL" id="KIU26599.1"/>
    </source>
</evidence>